<evidence type="ECO:0000256" key="1">
    <source>
        <dbReference type="ARBA" id="ARBA00004141"/>
    </source>
</evidence>
<feature type="region of interest" description="Disordered" evidence="6">
    <location>
        <begin position="16"/>
        <end position="40"/>
    </location>
</feature>
<feature type="transmembrane region" description="Helical" evidence="7">
    <location>
        <begin position="85"/>
        <end position="104"/>
    </location>
</feature>
<dbReference type="PANTHER" id="PTHR30618">
    <property type="entry name" value="NCS1 FAMILY PURINE/PYRIMIDINE TRANSPORTER"/>
    <property type="match status" value="1"/>
</dbReference>
<dbReference type="EMBL" id="LLWH01000002">
    <property type="protein sequence ID" value="KQB55541.1"/>
    <property type="molecule type" value="Genomic_DNA"/>
</dbReference>
<feature type="transmembrane region" description="Helical" evidence="7">
    <location>
        <begin position="137"/>
        <end position="161"/>
    </location>
</feature>
<keyword evidence="9" id="KW-1185">Reference proteome</keyword>
<dbReference type="GO" id="GO:0015205">
    <property type="term" value="F:nucleobase transmembrane transporter activity"/>
    <property type="evidence" value="ECO:0007669"/>
    <property type="project" value="TreeGrafter"/>
</dbReference>
<protein>
    <submittedName>
        <fullName evidence="8">Nitrate reductase</fullName>
    </submittedName>
</protein>
<dbReference type="OrthoDB" id="9780088at2"/>
<keyword evidence="3 7" id="KW-0812">Transmembrane</keyword>
<gene>
    <name evidence="8" type="ORF">AQS70_05355</name>
</gene>
<keyword evidence="5 7" id="KW-0472">Membrane</keyword>
<evidence type="ECO:0000313" key="8">
    <source>
        <dbReference type="EMBL" id="KQB55541.1"/>
    </source>
</evidence>
<name>A0A0Q0T689_9PSED</name>
<dbReference type="CDD" id="cd11555">
    <property type="entry name" value="SLC-NCS1sbd_u1"/>
    <property type="match status" value="1"/>
</dbReference>
<comment type="subcellular location">
    <subcellularLocation>
        <location evidence="1">Membrane</location>
        <topology evidence="1">Multi-pass membrane protein</topology>
    </subcellularLocation>
</comment>
<feature type="transmembrane region" description="Helical" evidence="7">
    <location>
        <begin position="289"/>
        <end position="310"/>
    </location>
</feature>
<feature type="transmembrane region" description="Helical" evidence="7">
    <location>
        <begin position="247"/>
        <end position="268"/>
    </location>
</feature>
<reference evidence="8 9" key="1">
    <citation type="submission" date="2015-10" db="EMBL/GenBank/DDBJ databases">
        <title>Pseudomonas helleri sp. nov. and Pseudomonas weihenstephanensis sp. nov., isolated from raw cows milk.</title>
        <authorList>
            <person name="Von Neubeck M."/>
            <person name="Huptas C."/>
            <person name="Wenning M."/>
            <person name="Scherer S."/>
        </authorList>
    </citation>
    <scope>NUCLEOTIDE SEQUENCE [LARGE SCALE GENOMIC DNA]</scope>
    <source>
        <strain evidence="8 9">BSTT44</strain>
    </source>
</reference>
<feature type="transmembrane region" description="Helical" evidence="7">
    <location>
        <begin position="173"/>
        <end position="196"/>
    </location>
</feature>
<sequence length="512" mass="55476">MRTRISSNIALDLPSSVSAHPLQGDSAPAPPALSPRLHNNDLAPTKAQGRRWGCYSIFALWTNDVHNIANYSFAIGLYALGLNGWQILLSLGIGAALVFMFMNLSGYMGQRTGVPFPVISRISFGVHGAQIPALIRAVIAIAWFGIQTYLASVVLRVLLVAVHPGFAAYDHDLILGLSSLGWVCFVAIWLVQLVILAYGMEMVRRYEAFAGPVILVTVVSLAAWMYFQANGTIAWSNHTQMSTAEMWRNVFAGGALWLAIYGTLILNFSDFSRSSPCCKTIKIGNFWGLPVNILVFAGITVLLCGAQFQINGQVIESPTQIIASIPNTFFLVLGCLAFLIVTVAVNIMANFVAPAFVLSNLAPKHLTFRRAGIISATIAVLILPWNLYNSPLVIVYFLSGLGALLGPLYGVIMVDYWLLRKGQIDVPALYSEDPNGVYFYTRGVNLRAVAAFVPAAVIAIVLALVPGFHAVSPFSWLIGAGIAAMLYLIFAKRQAYYANVSGESIAVDNVDH</sequence>
<keyword evidence="4 7" id="KW-1133">Transmembrane helix</keyword>
<evidence type="ECO:0000313" key="9">
    <source>
        <dbReference type="Proteomes" id="UP000050342"/>
    </source>
</evidence>
<feature type="transmembrane region" description="Helical" evidence="7">
    <location>
        <begin position="370"/>
        <end position="388"/>
    </location>
</feature>
<evidence type="ECO:0000256" key="6">
    <source>
        <dbReference type="SAM" id="MobiDB-lite"/>
    </source>
</evidence>
<accession>A0A0Q0T689</accession>
<dbReference type="AlphaFoldDB" id="A0A0Q0T689"/>
<evidence type="ECO:0000256" key="4">
    <source>
        <dbReference type="ARBA" id="ARBA00022989"/>
    </source>
</evidence>
<feature type="transmembrane region" description="Helical" evidence="7">
    <location>
        <begin position="208"/>
        <end position="227"/>
    </location>
</feature>
<dbReference type="RefSeq" id="WP_055101138.1">
    <property type="nucleotide sequence ID" value="NZ_LLWH01000002.1"/>
</dbReference>
<evidence type="ECO:0000256" key="5">
    <source>
        <dbReference type="ARBA" id="ARBA00023136"/>
    </source>
</evidence>
<evidence type="ECO:0000256" key="7">
    <source>
        <dbReference type="SAM" id="Phobius"/>
    </source>
</evidence>
<dbReference type="GO" id="GO:0005886">
    <property type="term" value="C:plasma membrane"/>
    <property type="evidence" value="ECO:0007669"/>
    <property type="project" value="TreeGrafter"/>
</dbReference>
<comment type="similarity">
    <text evidence="2">Belongs to the purine-cytosine permease (2.A.39) family.</text>
</comment>
<dbReference type="InterPro" id="IPR045225">
    <property type="entry name" value="Uracil/uridine/allantoin_perm"/>
</dbReference>
<dbReference type="Gene3D" id="1.10.4160.10">
    <property type="entry name" value="Hydantoin permease"/>
    <property type="match status" value="1"/>
</dbReference>
<evidence type="ECO:0000256" key="2">
    <source>
        <dbReference type="ARBA" id="ARBA00008974"/>
    </source>
</evidence>
<dbReference type="InterPro" id="IPR001248">
    <property type="entry name" value="Pur-cyt_permease"/>
</dbReference>
<dbReference type="Proteomes" id="UP000050342">
    <property type="component" value="Unassembled WGS sequence"/>
</dbReference>
<proteinExistence type="inferred from homology"/>
<dbReference type="PANTHER" id="PTHR30618:SF6">
    <property type="entry name" value="NCS1 FAMILY NUCLEOBASE:CATION SYMPORTER-1"/>
    <property type="match status" value="1"/>
</dbReference>
<organism evidence="8 9">
    <name type="scientific">Pseudomonas endophytica</name>
    <dbReference type="NCBI Taxonomy" id="1563157"/>
    <lineage>
        <taxon>Bacteria</taxon>
        <taxon>Pseudomonadati</taxon>
        <taxon>Pseudomonadota</taxon>
        <taxon>Gammaproteobacteria</taxon>
        <taxon>Pseudomonadales</taxon>
        <taxon>Pseudomonadaceae</taxon>
        <taxon>Pseudomonas</taxon>
    </lineage>
</organism>
<comment type="caution">
    <text evidence="8">The sequence shown here is derived from an EMBL/GenBank/DDBJ whole genome shotgun (WGS) entry which is preliminary data.</text>
</comment>
<dbReference type="Pfam" id="PF02133">
    <property type="entry name" value="Transp_cyt_pur"/>
    <property type="match status" value="1"/>
</dbReference>
<dbReference type="STRING" id="1563157.AQS70_05355"/>
<evidence type="ECO:0000256" key="3">
    <source>
        <dbReference type="ARBA" id="ARBA00022692"/>
    </source>
</evidence>
<feature type="transmembrane region" description="Helical" evidence="7">
    <location>
        <begin position="394"/>
        <end position="419"/>
    </location>
</feature>
<feature type="transmembrane region" description="Helical" evidence="7">
    <location>
        <begin position="330"/>
        <end position="358"/>
    </location>
</feature>
<feature type="transmembrane region" description="Helical" evidence="7">
    <location>
        <begin position="448"/>
        <end position="468"/>
    </location>
</feature>
<feature type="transmembrane region" description="Helical" evidence="7">
    <location>
        <begin position="474"/>
        <end position="491"/>
    </location>
</feature>